<evidence type="ECO:0000313" key="4">
    <source>
        <dbReference type="Proteomes" id="UP000615755"/>
    </source>
</evidence>
<proteinExistence type="predicted"/>
<sequence>MNSLLNYLPHQSQQIVLQDESSGVSLAQLQENCLRLSREIMQFDSQCIAIKLSNCIAWVVLDIAIMQANRIALPLPPFFSSDQQDYAMEKAGCQVLFTDEPQDNNLLMFRQEIFGRAIYVYKTKIHSPVSIFKQTKKITFTSGSTGQPKGVCLSFESQLAVARSLCTKIDIQAPKHLCILPLAVLLENIAGVYAPLLSGGQVVLLTNEQLGYLGGELNDGQRLLSAIDANQPTSIILVPELLKYLIMACMEGWVPPKSLMFIAIGGAHTDRELLRRAWDMGLPVFQGYGLSEAGSVVCLNSSEYQDGSVGPVLPHIISRCVEGELQIKGPLFLGYLGGAAHNPHSWFATGDLIGESSKSMNGDLNLQILGRKSNLIINSYGRNINPEWPESLLLSKPWLQQAVVFGEAKPFLIALLWVGKDILDEQVSEHIHMINSYLPDYAQVKRWVRLSAPLSLSQGYLTPNCKPKRLQIAQGFRNQILELYN</sequence>
<organism evidence="3 4">
    <name type="scientific">Pseudoalteromonas aurantia 208</name>
    <dbReference type="NCBI Taxonomy" id="1314867"/>
    <lineage>
        <taxon>Bacteria</taxon>
        <taxon>Pseudomonadati</taxon>
        <taxon>Pseudomonadota</taxon>
        <taxon>Gammaproteobacteria</taxon>
        <taxon>Alteromonadales</taxon>
        <taxon>Pseudoalteromonadaceae</taxon>
        <taxon>Pseudoalteromonas</taxon>
    </lineage>
</organism>
<dbReference type="Pfam" id="PF23562">
    <property type="entry name" value="AMP-binding_C_3"/>
    <property type="match status" value="1"/>
</dbReference>
<comment type="caution">
    <text evidence="3">The sequence shown here is derived from an EMBL/GenBank/DDBJ whole genome shotgun (WGS) entry which is preliminary data.</text>
</comment>
<dbReference type="RefSeq" id="WP_192509650.1">
    <property type="nucleotide sequence ID" value="NZ_AQGV01000015.1"/>
</dbReference>
<dbReference type="InterPro" id="IPR042099">
    <property type="entry name" value="ANL_N_sf"/>
</dbReference>
<dbReference type="SUPFAM" id="SSF56801">
    <property type="entry name" value="Acetyl-CoA synthetase-like"/>
    <property type="match status" value="1"/>
</dbReference>
<reference evidence="3 4" key="1">
    <citation type="submission" date="2015-03" db="EMBL/GenBank/DDBJ databases">
        <title>Genome sequence of Pseudoalteromonas aurantia.</title>
        <authorList>
            <person name="Xie B.-B."/>
            <person name="Rong J.-C."/>
            <person name="Qin Q.-L."/>
            <person name="Zhang Y.-Z."/>
        </authorList>
    </citation>
    <scope>NUCLEOTIDE SEQUENCE [LARGE SCALE GENOMIC DNA]</scope>
    <source>
        <strain evidence="3 4">208</strain>
    </source>
</reference>
<dbReference type="EMBL" id="AQGV01000015">
    <property type="protein sequence ID" value="MBE0370568.1"/>
    <property type="molecule type" value="Genomic_DNA"/>
</dbReference>
<protein>
    <recommendedName>
        <fullName evidence="2">AMP-dependent synthetase/ligase domain-containing protein</fullName>
    </recommendedName>
</protein>
<dbReference type="Gene3D" id="3.40.50.12780">
    <property type="entry name" value="N-terminal domain of ligase-like"/>
    <property type="match status" value="1"/>
</dbReference>
<dbReference type="PROSITE" id="PS00455">
    <property type="entry name" value="AMP_BINDING"/>
    <property type="match status" value="1"/>
</dbReference>
<dbReference type="Proteomes" id="UP000615755">
    <property type="component" value="Unassembled WGS sequence"/>
</dbReference>
<dbReference type="InterPro" id="IPR020845">
    <property type="entry name" value="AMP-binding_CS"/>
</dbReference>
<keyword evidence="4" id="KW-1185">Reference proteome</keyword>
<feature type="domain" description="AMP-dependent synthetase/ligase" evidence="2">
    <location>
        <begin position="14"/>
        <end position="326"/>
    </location>
</feature>
<dbReference type="PANTHER" id="PTHR43767">
    <property type="entry name" value="LONG-CHAIN-FATTY-ACID--COA LIGASE"/>
    <property type="match status" value="1"/>
</dbReference>
<name>A0ABR9EHW3_9GAMM</name>
<evidence type="ECO:0000259" key="2">
    <source>
        <dbReference type="Pfam" id="PF00501"/>
    </source>
</evidence>
<keyword evidence="1" id="KW-0436">Ligase</keyword>
<dbReference type="InterPro" id="IPR000873">
    <property type="entry name" value="AMP-dep_synth/lig_dom"/>
</dbReference>
<evidence type="ECO:0000256" key="1">
    <source>
        <dbReference type="ARBA" id="ARBA00022598"/>
    </source>
</evidence>
<gene>
    <name evidence="3" type="ORF">PAUR_b0632</name>
</gene>
<dbReference type="InterPro" id="IPR050237">
    <property type="entry name" value="ATP-dep_AMP-bd_enzyme"/>
</dbReference>
<evidence type="ECO:0000313" key="3">
    <source>
        <dbReference type="EMBL" id="MBE0370568.1"/>
    </source>
</evidence>
<dbReference type="Pfam" id="PF00501">
    <property type="entry name" value="AMP-binding"/>
    <property type="match status" value="1"/>
</dbReference>
<accession>A0ABR9EHW3</accession>
<dbReference type="PANTHER" id="PTHR43767:SF8">
    <property type="entry name" value="LONG-CHAIN-FATTY-ACID--COA LIGASE"/>
    <property type="match status" value="1"/>
</dbReference>